<dbReference type="PANTHER" id="PTHR43626">
    <property type="entry name" value="ACYL-COA N-ACYLTRANSFERASE"/>
    <property type="match status" value="1"/>
</dbReference>
<organism evidence="4 5">
    <name type="scientific">Cytobacillus eiseniae</name>
    <dbReference type="NCBI Taxonomy" id="762947"/>
    <lineage>
        <taxon>Bacteria</taxon>
        <taxon>Bacillati</taxon>
        <taxon>Bacillota</taxon>
        <taxon>Bacilli</taxon>
        <taxon>Bacillales</taxon>
        <taxon>Bacillaceae</taxon>
        <taxon>Cytobacillus</taxon>
    </lineage>
</organism>
<dbReference type="InterPro" id="IPR000182">
    <property type="entry name" value="GNAT_dom"/>
</dbReference>
<dbReference type="EMBL" id="JAGIKZ010000033">
    <property type="protein sequence ID" value="MBP2243050.1"/>
    <property type="molecule type" value="Genomic_DNA"/>
</dbReference>
<accession>A0ABS4RJG7</accession>
<dbReference type="InterPro" id="IPR045039">
    <property type="entry name" value="NSI-like"/>
</dbReference>
<proteinExistence type="predicted"/>
<evidence type="ECO:0000256" key="2">
    <source>
        <dbReference type="ARBA" id="ARBA00023315"/>
    </source>
</evidence>
<evidence type="ECO:0000259" key="3">
    <source>
        <dbReference type="PROSITE" id="PS51186"/>
    </source>
</evidence>
<comment type="caution">
    <text evidence="4">The sequence shown here is derived from an EMBL/GenBank/DDBJ whole genome shotgun (WGS) entry which is preliminary data.</text>
</comment>
<dbReference type="RefSeq" id="WP_066392066.1">
    <property type="nucleotide sequence ID" value="NZ_JAGIKZ010000033.1"/>
</dbReference>
<sequence>MIYKNNLENISPDMLEGFFVDWPNPPSTNMHLKLLNNSSKVVIAVDATNNKVVGFITAITDGVLSAYIPLLEVLPPYKNKGIGRKLVNQMFQELDDIYMIDLCCNENLVPYYEKLGMIKAAGMLKRNYAMQSRCLSR</sequence>
<dbReference type="PANTHER" id="PTHR43626:SF4">
    <property type="entry name" value="GCN5-RELATED N-ACETYLTRANSFERASE 2, CHLOROPLASTIC"/>
    <property type="match status" value="1"/>
</dbReference>
<reference evidence="4 5" key="1">
    <citation type="submission" date="2021-03" db="EMBL/GenBank/DDBJ databases">
        <title>Genomic Encyclopedia of Type Strains, Phase IV (KMG-IV): sequencing the most valuable type-strain genomes for metagenomic binning, comparative biology and taxonomic classification.</title>
        <authorList>
            <person name="Goeker M."/>
        </authorList>
    </citation>
    <scope>NUCLEOTIDE SEQUENCE [LARGE SCALE GENOMIC DNA]</scope>
    <source>
        <strain evidence="4 5">DSM 26675</strain>
    </source>
</reference>
<dbReference type="Proteomes" id="UP001519293">
    <property type="component" value="Unassembled WGS sequence"/>
</dbReference>
<dbReference type="SUPFAM" id="SSF55729">
    <property type="entry name" value="Acyl-CoA N-acyltransferases (Nat)"/>
    <property type="match status" value="1"/>
</dbReference>
<evidence type="ECO:0000313" key="5">
    <source>
        <dbReference type="Proteomes" id="UP001519293"/>
    </source>
</evidence>
<evidence type="ECO:0000256" key="1">
    <source>
        <dbReference type="ARBA" id="ARBA00022679"/>
    </source>
</evidence>
<dbReference type="InterPro" id="IPR016181">
    <property type="entry name" value="Acyl_CoA_acyltransferase"/>
</dbReference>
<dbReference type="PROSITE" id="PS51186">
    <property type="entry name" value="GNAT"/>
    <property type="match status" value="1"/>
</dbReference>
<protein>
    <submittedName>
        <fullName evidence="4">Ribosomal protein S18 acetylase RimI-like enzyme</fullName>
    </submittedName>
</protein>
<dbReference type="CDD" id="cd04301">
    <property type="entry name" value="NAT_SF"/>
    <property type="match status" value="1"/>
</dbReference>
<keyword evidence="2" id="KW-0012">Acyltransferase</keyword>
<name>A0ABS4RJG7_9BACI</name>
<evidence type="ECO:0000313" key="4">
    <source>
        <dbReference type="EMBL" id="MBP2243050.1"/>
    </source>
</evidence>
<feature type="domain" description="N-acetyltransferase" evidence="3">
    <location>
        <begin position="1"/>
        <end position="137"/>
    </location>
</feature>
<keyword evidence="1" id="KW-0808">Transferase</keyword>
<dbReference type="Gene3D" id="3.40.630.30">
    <property type="match status" value="1"/>
</dbReference>
<keyword evidence="5" id="KW-1185">Reference proteome</keyword>
<dbReference type="Pfam" id="PF00583">
    <property type="entry name" value="Acetyltransf_1"/>
    <property type="match status" value="1"/>
</dbReference>
<gene>
    <name evidence="4" type="ORF">J2Z40_003638</name>
</gene>